<evidence type="ECO:0000256" key="2">
    <source>
        <dbReference type="ARBA" id="ARBA00022679"/>
    </source>
</evidence>
<feature type="repeat" description="WD" evidence="7">
    <location>
        <begin position="1072"/>
        <end position="1101"/>
    </location>
</feature>
<dbReference type="PROSITE" id="PS00108">
    <property type="entry name" value="PROTEIN_KINASE_ST"/>
    <property type="match status" value="1"/>
</dbReference>
<keyword evidence="1 7" id="KW-0853">WD repeat</keyword>
<keyword evidence="11" id="KW-0723">Serine/threonine-protein kinase</keyword>
<dbReference type="GO" id="GO:0004674">
    <property type="term" value="F:protein serine/threonine kinase activity"/>
    <property type="evidence" value="ECO:0007669"/>
    <property type="project" value="UniProtKB-KW"/>
</dbReference>
<dbReference type="Pfam" id="PF00400">
    <property type="entry name" value="WD40"/>
    <property type="match status" value="3"/>
</dbReference>
<evidence type="ECO:0000313" key="12">
    <source>
        <dbReference type="Proteomes" id="UP000011885"/>
    </source>
</evidence>
<keyword evidence="9" id="KW-1133">Transmembrane helix</keyword>
<dbReference type="PROSITE" id="PS00107">
    <property type="entry name" value="PROTEIN_KINASE_ATP"/>
    <property type="match status" value="1"/>
</dbReference>
<feature type="repeat" description="WD" evidence="7">
    <location>
        <begin position="1102"/>
        <end position="1136"/>
    </location>
</feature>
<dbReference type="SUPFAM" id="SSF50978">
    <property type="entry name" value="WD40 repeat-like"/>
    <property type="match status" value="1"/>
</dbReference>
<keyword evidence="5 11" id="KW-0418">Kinase</keyword>
<evidence type="ECO:0000256" key="4">
    <source>
        <dbReference type="ARBA" id="ARBA00022741"/>
    </source>
</evidence>
<name>M5UPP4_9BACT</name>
<keyword evidence="3" id="KW-0677">Repeat</keyword>
<dbReference type="SMART" id="SM00220">
    <property type="entry name" value="S_TKc"/>
    <property type="match status" value="1"/>
</dbReference>
<dbReference type="SUPFAM" id="SSF50998">
    <property type="entry name" value="Quinoprotein alcohol dehydrogenase-like"/>
    <property type="match status" value="1"/>
</dbReference>
<feature type="domain" description="Protein kinase" evidence="10">
    <location>
        <begin position="125"/>
        <end position="403"/>
    </location>
</feature>
<dbReference type="PROSITE" id="PS00678">
    <property type="entry name" value="WD_REPEATS_1"/>
    <property type="match status" value="1"/>
</dbReference>
<dbReference type="InterPro" id="IPR015943">
    <property type="entry name" value="WD40/YVTN_repeat-like_dom_sf"/>
</dbReference>
<reference evidence="11 12" key="1">
    <citation type="journal article" date="2013" name="Mar. Genomics">
        <title>Expression of sulfatases in Rhodopirellula baltica and the diversity of sulfatases in the genus Rhodopirellula.</title>
        <authorList>
            <person name="Wegner C.E."/>
            <person name="Richter-Heitmann T."/>
            <person name="Klindworth A."/>
            <person name="Klockow C."/>
            <person name="Richter M."/>
            <person name="Achstetter T."/>
            <person name="Glockner F.O."/>
            <person name="Harder J."/>
        </authorList>
    </citation>
    <scope>NUCLEOTIDE SEQUENCE [LARGE SCALE GENOMIC DNA]</scope>
    <source>
        <strain evidence="11 12">SM41</strain>
    </source>
</reference>
<protein>
    <submittedName>
        <fullName evidence="11">Serine/threonine protein kinase domain protein</fullName>
        <ecNumber evidence="11">2.7.-.-</ecNumber>
    </submittedName>
</protein>
<keyword evidence="2 11" id="KW-0808">Transferase</keyword>
<evidence type="ECO:0000256" key="7">
    <source>
        <dbReference type="PROSITE-ProRule" id="PRU00221"/>
    </source>
</evidence>
<dbReference type="InterPro" id="IPR036322">
    <property type="entry name" value="WD40_repeat_dom_sf"/>
</dbReference>
<dbReference type="Gene3D" id="3.30.200.20">
    <property type="entry name" value="Phosphorylase Kinase, domain 1"/>
    <property type="match status" value="1"/>
</dbReference>
<feature type="repeat" description="WD" evidence="7">
    <location>
        <begin position="978"/>
        <end position="1019"/>
    </location>
</feature>
<dbReference type="SUPFAM" id="SSF56112">
    <property type="entry name" value="Protein kinase-like (PK-like)"/>
    <property type="match status" value="1"/>
</dbReference>
<dbReference type="CDD" id="cd14014">
    <property type="entry name" value="STKc_PknB_like"/>
    <property type="match status" value="1"/>
</dbReference>
<evidence type="ECO:0000256" key="6">
    <source>
        <dbReference type="ARBA" id="ARBA00022840"/>
    </source>
</evidence>
<evidence type="ECO:0000256" key="8">
    <source>
        <dbReference type="PROSITE-ProRule" id="PRU10141"/>
    </source>
</evidence>
<dbReference type="PATRIC" id="fig|1263870.3.peg.676"/>
<dbReference type="EMBL" id="ANOH01000050">
    <property type="protein sequence ID" value="EMI57978.1"/>
    <property type="molecule type" value="Genomic_DNA"/>
</dbReference>
<dbReference type="InterPro" id="IPR017441">
    <property type="entry name" value="Protein_kinase_ATP_BS"/>
</dbReference>
<dbReference type="PROSITE" id="PS50294">
    <property type="entry name" value="WD_REPEATS_REGION"/>
    <property type="match status" value="1"/>
</dbReference>
<dbReference type="InterPro" id="IPR000719">
    <property type="entry name" value="Prot_kinase_dom"/>
</dbReference>
<dbReference type="Gene3D" id="1.10.510.10">
    <property type="entry name" value="Transferase(Phosphotransferase) domain 1"/>
    <property type="match status" value="1"/>
</dbReference>
<dbReference type="InterPro" id="IPR011047">
    <property type="entry name" value="Quinoprotein_ADH-like_sf"/>
</dbReference>
<accession>M5UPP4</accession>
<proteinExistence type="predicted"/>
<keyword evidence="9" id="KW-0812">Transmembrane</keyword>
<dbReference type="Pfam" id="PF00069">
    <property type="entry name" value="Pkinase"/>
    <property type="match status" value="1"/>
</dbReference>
<organism evidence="11 12">
    <name type="scientific">Rhodopirellula sallentina SM41</name>
    <dbReference type="NCBI Taxonomy" id="1263870"/>
    <lineage>
        <taxon>Bacteria</taxon>
        <taxon>Pseudomonadati</taxon>
        <taxon>Planctomycetota</taxon>
        <taxon>Planctomycetia</taxon>
        <taxon>Pirellulales</taxon>
        <taxon>Pirellulaceae</taxon>
        <taxon>Rhodopirellula</taxon>
    </lineage>
</organism>
<keyword evidence="4 8" id="KW-0547">Nucleotide-binding</keyword>
<dbReference type="InterPro" id="IPR011009">
    <property type="entry name" value="Kinase-like_dom_sf"/>
</dbReference>
<dbReference type="GO" id="GO:0005524">
    <property type="term" value="F:ATP binding"/>
    <property type="evidence" value="ECO:0007669"/>
    <property type="project" value="UniProtKB-UniRule"/>
</dbReference>
<sequence length="1187" mass="131959">MCRLCKMQSKARTLIGNLNTRRIPTSPFIAHVESSTEFTILLHRYLSDWLHAATNHRSRRDEAITESTVDDHSYVETQGGIQTQHTSVDTGGLTNAATGPLAFEIDGGFLSDEFQSESIRTLGRFDIIRLIGAGGMGRVYLAEDSLLKRKVAIKIPHQNLLLNRRALQRFHHEATSAAQLRHSNLIGVYDSGVASGTPFIAAEYVEGPSLSQWLKLQTSDIDLTEAAAMIESLADGMHSAHEQGILHRDLKPGNILLQLRNPNATAMPLDSLADYIGRITDFGLARVREQTGDLTETGCPVGSAGYASPEQSAALHERVSYPSDVFSLGVILYELLTRRRPFQRKTIGATHLALETVTPRRPRSIRREVPVDLDAICMKCLEKDIDKRYATAAHLRDDIRRFLNGQPTLARPVPMWEEFYRWSRRSPSTAALVFVCIALLVAGVWGLSLFSSHLLRHEAQLTEALERSNRQRARADRLLLVSQQAEEEAQRQEALARQTIYETDIQQAYRIYQQNRLPNARAILDKYPISGYPIDHRDFSWKWLNALLNARYRILGQHDGTGTEVAVSKSDKDIWSTSSDGVLKRFSFSLQRETERLDLDSGALDGLAITEDGSRIAVGVSNSKHGLNGVVIVSPDDLTVSHPIEGVPTTVESLAWSHDDRWLAIASRYGDTYIWESDKGIARTIYNGTRNIQVDFVGDTHQILVAKEESTSLQNVATGTPTVSITPGNTRTLFSLTADGKSLAMHHRGKTSILLGTLTNEWNPIGRLSGIDYTTESMACNAQMTRLAAGNGGGLVKTWVTPTGYASLPDRAQETPPMNSPSHADYLHNGPCMSLAYLDDEWLVSTGEDGKIVAYNATANIFRPITSLDLTIADFDCLQSGKQAILLDTNSQLILLERDDADLTQWTPTTIAADATEPYTTPSKRWRTLNTDKHHEDEEWVGISLDQSRAIACVDSGRVAIADLSSKKIIKQLSVGFTPSEDEWITSVALSPDGRLAAATCTNRRLHVWSVDDGKKVFEREFTDSAEVVSFSNDGRWLLVGGYYEQLEVFSTQDFHLKWSVDAGDGTCCGVFLNDNTTLITGHIDSSIRVWDIESQSQTAVLQGHNKAVFKLSISRDEKFLVSIDRDSNSRLWSLRKFHPIGDITAKSPNERILRARFSDDENQVLVMLNDEKNRQTVHAVRFDALP</sequence>
<dbReference type="Gene3D" id="2.130.10.10">
    <property type="entry name" value="YVTN repeat-like/Quinoprotein amine dehydrogenase"/>
    <property type="match status" value="3"/>
</dbReference>
<dbReference type="PANTHER" id="PTHR43289">
    <property type="entry name" value="MITOGEN-ACTIVATED PROTEIN KINASE KINASE KINASE 20-RELATED"/>
    <property type="match status" value="1"/>
</dbReference>
<feature type="transmembrane region" description="Helical" evidence="9">
    <location>
        <begin position="430"/>
        <end position="450"/>
    </location>
</feature>
<evidence type="ECO:0000259" key="10">
    <source>
        <dbReference type="PROSITE" id="PS50011"/>
    </source>
</evidence>
<dbReference type="PROSITE" id="PS50082">
    <property type="entry name" value="WD_REPEATS_2"/>
    <property type="match status" value="3"/>
</dbReference>
<dbReference type="EC" id="2.7.-.-" evidence="11"/>
<dbReference type="InterPro" id="IPR008271">
    <property type="entry name" value="Ser/Thr_kinase_AS"/>
</dbReference>
<gene>
    <name evidence="11" type="ORF">RSSM_00618</name>
</gene>
<dbReference type="SMART" id="SM00320">
    <property type="entry name" value="WD40"/>
    <property type="match status" value="8"/>
</dbReference>
<evidence type="ECO:0000256" key="9">
    <source>
        <dbReference type="SAM" id="Phobius"/>
    </source>
</evidence>
<dbReference type="PANTHER" id="PTHR43289:SF34">
    <property type="entry name" value="SERINE_THREONINE-PROTEIN KINASE YBDM-RELATED"/>
    <property type="match status" value="1"/>
</dbReference>
<evidence type="ECO:0000256" key="5">
    <source>
        <dbReference type="ARBA" id="ARBA00022777"/>
    </source>
</evidence>
<dbReference type="InterPro" id="IPR001680">
    <property type="entry name" value="WD40_rpt"/>
</dbReference>
<evidence type="ECO:0000313" key="11">
    <source>
        <dbReference type="EMBL" id="EMI57978.1"/>
    </source>
</evidence>
<keyword evidence="12" id="KW-1185">Reference proteome</keyword>
<evidence type="ECO:0000256" key="1">
    <source>
        <dbReference type="ARBA" id="ARBA00022574"/>
    </source>
</evidence>
<comment type="caution">
    <text evidence="11">The sequence shown here is derived from an EMBL/GenBank/DDBJ whole genome shotgun (WGS) entry which is preliminary data.</text>
</comment>
<dbReference type="AlphaFoldDB" id="M5UPP4"/>
<keyword evidence="6 8" id="KW-0067">ATP-binding</keyword>
<dbReference type="PROSITE" id="PS50011">
    <property type="entry name" value="PROTEIN_KINASE_DOM"/>
    <property type="match status" value="1"/>
</dbReference>
<dbReference type="InterPro" id="IPR019775">
    <property type="entry name" value="WD40_repeat_CS"/>
</dbReference>
<evidence type="ECO:0000256" key="3">
    <source>
        <dbReference type="ARBA" id="ARBA00022737"/>
    </source>
</evidence>
<feature type="binding site" evidence="8">
    <location>
        <position position="154"/>
    </location>
    <ligand>
        <name>ATP</name>
        <dbReference type="ChEBI" id="CHEBI:30616"/>
    </ligand>
</feature>
<keyword evidence="9" id="KW-0472">Membrane</keyword>
<dbReference type="Proteomes" id="UP000011885">
    <property type="component" value="Unassembled WGS sequence"/>
</dbReference>